<protein>
    <submittedName>
        <fullName evidence="1">Uncharacterized protein</fullName>
    </submittedName>
</protein>
<dbReference type="Proteomes" id="UP000595823">
    <property type="component" value="Chromosome"/>
</dbReference>
<name>A0A7T7CDJ1_9BACI</name>
<dbReference type="AlphaFoldDB" id="A0A7T7CDJ1"/>
<accession>A0A7T7CDJ1</accession>
<gene>
    <name evidence="1" type="ORF">HUG15_22280</name>
</gene>
<evidence type="ECO:0000313" key="1">
    <source>
        <dbReference type="EMBL" id="QQK78044.1"/>
    </source>
</evidence>
<organism evidence="1 2">
    <name type="scientific">Salicibibacter cibarius</name>
    <dbReference type="NCBI Taxonomy" id="2743000"/>
    <lineage>
        <taxon>Bacteria</taxon>
        <taxon>Bacillati</taxon>
        <taxon>Bacillota</taxon>
        <taxon>Bacilli</taxon>
        <taxon>Bacillales</taxon>
        <taxon>Bacillaceae</taxon>
        <taxon>Salicibibacter</taxon>
    </lineage>
</organism>
<dbReference type="EMBL" id="CP054705">
    <property type="protein sequence ID" value="QQK78044.1"/>
    <property type="molecule type" value="Genomic_DNA"/>
</dbReference>
<keyword evidence="2" id="KW-1185">Reference proteome</keyword>
<reference evidence="1 2" key="1">
    <citation type="submission" date="2020-06" db="EMBL/GenBank/DDBJ databases">
        <title>Genomic analysis of Salicibibacter sp. NKC5-3.</title>
        <authorList>
            <person name="Oh Y.J."/>
        </authorList>
    </citation>
    <scope>NUCLEOTIDE SEQUENCE [LARGE SCALE GENOMIC DNA]</scope>
    <source>
        <strain evidence="1 2">NKC5-3</strain>
    </source>
</reference>
<sequence>MAQNIRFFDYQSVADNLNIDPKVSARVIDEIREEFPNDDMLFELHALRALKSIQKKQVH</sequence>
<evidence type="ECO:0000313" key="2">
    <source>
        <dbReference type="Proteomes" id="UP000595823"/>
    </source>
</evidence>
<dbReference type="KEGG" id="scia:HUG15_22280"/>
<dbReference type="RefSeq" id="WP_200125969.1">
    <property type="nucleotide sequence ID" value="NZ_CP054705.1"/>
</dbReference>
<proteinExistence type="predicted"/>